<dbReference type="AlphaFoldDB" id="A0A976U7W5"/>
<dbReference type="Pfam" id="PF00329">
    <property type="entry name" value="Complex1_30kDa"/>
    <property type="match status" value="1"/>
</dbReference>
<protein>
    <submittedName>
        <fullName evidence="5">NADH dehydrogenase subunit 9</fullName>
    </submittedName>
</protein>
<organism evidence="5">
    <name type="scientific">Symbiochloris sp. SG-2018</name>
    <dbReference type="NCBI Taxonomy" id="2126034"/>
    <lineage>
        <taxon>Eukaryota</taxon>
        <taxon>Viridiplantae</taxon>
        <taxon>Chlorophyta</taxon>
        <taxon>core chlorophytes</taxon>
        <taxon>Trebouxiophyceae</taxon>
        <taxon>Trebouxiales</taxon>
        <taxon>Trebouxiaceae</taxon>
        <taxon>Symbiochloris</taxon>
    </lineage>
</organism>
<evidence type="ECO:0000313" key="5">
    <source>
        <dbReference type="EMBL" id="UVF37879.1"/>
    </source>
</evidence>
<accession>A0A976U7W5</accession>
<dbReference type="NCBIfam" id="NF004733">
    <property type="entry name" value="PRK06074.1-5"/>
    <property type="match status" value="1"/>
</dbReference>
<dbReference type="SUPFAM" id="SSF143243">
    <property type="entry name" value="Nqo5-like"/>
    <property type="match status" value="1"/>
</dbReference>
<keyword evidence="5" id="KW-0496">Mitochondrion</keyword>
<keyword evidence="3" id="KW-1278">Translocase</keyword>
<evidence type="ECO:0000256" key="1">
    <source>
        <dbReference type="ARBA" id="ARBA00007569"/>
    </source>
</evidence>
<dbReference type="HAMAP" id="MF_01357">
    <property type="entry name" value="NDH1_NuoC"/>
    <property type="match status" value="1"/>
</dbReference>
<name>A0A976U7W5_9CHLO</name>
<dbReference type="GO" id="GO:0016651">
    <property type="term" value="F:oxidoreductase activity, acting on NAD(P)H"/>
    <property type="evidence" value="ECO:0007669"/>
    <property type="project" value="InterPro"/>
</dbReference>
<dbReference type="RefSeq" id="YP_010470391.1">
    <property type="nucleotide sequence ID" value="NC_066038.1"/>
</dbReference>
<keyword evidence="2 3" id="KW-0813">Transport</keyword>
<dbReference type="GeneID" id="74895803"/>
<sequence length="188" mass="22415">MNNQFAFYLIKLAPKWIDFCVLRKDTIVLYIKSEHIYSFFLLLKTHINTKVQVLVDLTAVDFPSRELRFDIVYNSLSIFYNYRICVKTCVDEITPVDSITSIYPAAGWLERECWDMFGIFFKNHSDLRRILTDYGFEGHPLRKDFPLTGFNEVRYDDAEKRVITEPLQISQTFRVFDFHSPWDQEKIK</sequence>
<dbReference type="InterPro" id="IPR020396">
    <property type="entry name" value="NADH_UbQ_OxRdtase_CS"/>
</dbReference>
<dbReference type="Gene3D" id="3.30.460.80">
    <property type="entry name" value="NADH:ubiquinone oxidoreductase, 30kDa subunit"/>
    <property type="match status" value="1"/>
</dbReference>
<evidence type="ECO:0000256" key="2">
    <source>
        <dbReference type="ARBA" id="ARBA00022448"/>
    </source>
</evidence>
<evidence type="ECO:0000259" key="4">
    <source>
        <dbReference type="Pfam" id="PF00329"/>
    </source>
</evidence>
<dbReference type="PANTHER" id="PTHR10884:SF14">
    <property type="entry name" value="NADH DEHYDROGENASE [UBIQUINONE] IRON-SULFUR PROTEIN 3, MITOCHONDRIAL"/>
    <property type="match status" value="1"/>
</dbReference>
<dbReference type="InterPro" id="IPR037232">
    <property type="entry name" value="NADH_quin_OxRdtase_su_C/D-like"/>
</dbReference>
<dbReference type="EMBL" id="ON897766">
    <property type="protein sequence ID" value="UVF37879.1"/>
    <property type="molecule type" value="Genomic_DNA"/>
</dbReference>
<dbReference type="InterPro" id="IPR010218">
    <property type="entry name" value="NADH_DH_suC"/>
</dbReference>
<geneLocation type="mitochondrion" evidence="5"/>
<reference evidence="5" key="1">
    <citation type="submission" date="2022-07" db="EMBL/GenBank/DDBJ databases">
        <title>The complete mitochondrial genome of symbiochlorium hainandiaet.</title>
        <authorList>
            <person name="Yang F.F."/>
        </authorList>
    </citation>
    <scope>NUCLEOTIDE SEQUENCE</scope>
</reference>
<feature type="domain" description="NADH:ubiquinone oxidoreductase 30kDa subunit" evidence="4">
    <location>
        <begin position="30"/>
        <end position="150"/>
    </location>
</feature>
<proteinExistence type="inferred from homology"/>
<comment type="similarity">
    <text evidence="1 3">Belongs to the complex I 30 kDa subunit family.</text>
</comment>
<keyword evidence="3" id="KW-0520">NAD</keyword>
<dbReference type="NCBIfam" id="TIGR01961">
    <property type="entry name" value="NuoC_fam"/>
    <property type="match status" value="1"/>
</dbReference>
<dbReference type="PROSITE" id="PS00542">
    <property type="entry name" value="COMPLEX1_30K"/>
    <property type="match status" value="1"/>
</dbReference>
<dbReference type="GO" id="GO:0008137">
    <property type="term" value="F:NADH dehydrogenase (ubiquinone) activity"/>
    <property type="evidence" value="ECO:0007669"/>
    <property type="project" value="InterPro"/>
</dbReference>
<dbReference type="PANTHER" id="PTHR10884">
    <property type="entry name" value="NADH DEHYDROGENASE UBIQUINONE IRON-SULFUR PROTEIN 3"/>
    <property type="match status" value="1"/>
</dbReference>
<evidence type="ECO:0000256" key="3">
    <source>
        <dbReference type="RuleBase" id="RU003456"/>
    </source>
</evidence>
<dbReference type="InterPro" id="IPR001268">
    <property type="entry name" value="NADH_UbQ_OxRdtase_30kDa_su"/>
</dbReference>
<gene>
    <name evidence="5" type="primary">nad9</name>
</gene>